<sequence>MSLKRILACPILSCVFCLMFAELPLIVICPTLEYFKLKSFNEFDIPYNRYVEYTFATVLWLNIPIVYTIYTINELGDIPFYCPSNYDYKDPKLRTVCQIRLANLICMWLMFLGILVTGITMCIPREYLIDLFNDDGIDEEYQRFNNRGDGYQSIKQNDLNNRNILIIKPDEPNRSSVGGTNTNGSSKQHDKRKGKEETFGFNNDELQILADDSNDENDRLKHVV</sequence>
<dbReference type="Proteomes" id="UP000789375">
    <property type="component" value="Unassembled WGS sequence"/>
</dbReference>
<comment type="caution">
    <text evidence="3">The sequence shown here is derived from an EMBL/GenBank/DDBJ whole genome shotgun (WGS) entry which is preliminary data.</text>
</comment>
<evidence type="ECO:0000256" key="2">
    <source>
        <dbReference type="SAM" id="Phobius"/>
    </source>
</evidence>
<feature type="transmembrane region" description="Helical" evidence="2">
    <location>
        <begin position="50"/>
        <end position="70"/>
    </location>
</feature>
<organism evidence="3 4">
    <name type="scientific">Funneliformis mosseae</name>
    <name type="common">Endomycorrhizal fungus</name>
    <name type="synonym">Glomus mosseae</name>
    <dbReference type="NCBI Taxonomy" id="27381"/>
    <lineage>
        <taxon>Eukaryota</taxon>
        <taxon>Fungi</taxon>
        <taxon>Fungi incertae sedis</taxon>
        <taxon>Mucoromycota</taxon>
        <taxon>Glomeromycotina</taxon>
        <taxon>Glomeromycetes</taxon>
        <taxon>Glomerales</taxon>
        <taxon>Glomeraceae</taxon>
        <taxon>Funneliformis</taxon>
    </lineage>
</organism>
<evidence type="ECO:0000256" key="1">
    <source>
        <dbReference type="SAM" id="MobiDB-lite"/>
    </source>
</evidence>
<name>A0A9N9D8Z6_FUNMO</name>
<evidence type="ECO:0000313" key="3">
    <source>
        <dbReference type="EMBL" id="CAG8630875.1"/>
    </source>
</evidence>
<gene>
    <name evidence="3" type="ORF">FMOSSE_LOCUS10480</name>
</gene>
<keyword evidence="2" id="KW-1133">Transmembrane helix</keyword>
<feature type="region of interest" description="Disordered" evidence="1">
    <location>
        <begin position="169"/>
        <end position="224"/>
    </location>
</feature>
<feature type="transmembrane region" description="Helical" evidence="2">
    <location>
        <begin position="101"/>
        <end position="121"/>
    </location>
</feature>
<keyword evidence="4" id="KW-1185">Reference proteome</keyword>
<dbReference type="EMBL" id="CAJVPP010003505">
    <property type="protein sequence ID" value="CAG8630875.1"/>
    <property type="molecule type" value="Genomic_DNA"/>
</dbReference>
<reference evidence="3" key="1">
    <citation type="submission" date="2021-06" db="EMBL/GenBank/DDBJ databases">
        <authorList>
            <person name="Kallberg Y."/>
            <person name="Tangrot J."/>
            <person name="Rosling A."/>
        </authorList>
    </citation>
    <scope>NUCLEOTIDE SEQUENCE</scope>
    <source>
        <strain evidence="3">87-6 pot B 2015</strain>
    </source>
</reference>
<proteinExistence type="predicted"/>
<protein>
    <submittedName>
        <fullName evidence="3">1242_t:CDS:1</fullName>
    </submittedName>
</protein>
<dbReference type="AlphaFoldDB" id="A0A9N9D8Z6"/>
<keyword evidence="2" id="KW-0812">Transmembrane</keyword>
<keyword evidence="2" id="KW-0472">Membrane</keyword>
<accession>A0A9N9D8Z6</accession>
<evidence type="ECO:0000313" key="4">
    <source>
        <dbReference type="Proteomes" id="UP000789375"/>
    </source>
</evidence>
<feature type="compositionally biased region" description="Low complexity" evidence="1">
    <location>
        <begin position="175"/>
        <end position="186"/>
    </location>
</feature>